<dbReference type="Pfam" id="PF19553">
    <property type="entry name" value="DUF6076"/>
    <property type="match status" value="1"/>
</dbReference>
<reference evidence="1 2" key="1">
    <citation type="submission" date="2019-04" db="EMBL/GenBank/DDBJ databases">
        <authorList>
            <person name="Embree M."/>
            <person name="Gaffney J.R."/>
        </authorList>
    </citation>
    <scope>NUCLEOTIDE SEQUENCE [LARGE SCALE GENOMIC DNA]</scope>
    <source>
        <strain evidence="1 2">JE7A12</strain>
    </source>
</reference>
<organism evidence="1 2">
    <name type="scientific">Ruminococcus bovis</name>
    <dbReference type="NCBI Taxonomy" id="2564099"/>
    <lineage>
        <taxon>Bacteria</taxon>
        <taxon>Bacillati</taxon>
        <taxon>Bacillota</taxon>
        <taxon>Clostridia</taxon>
        <taxon>Eubacteriales</taxon>
        <taxon>Oscillospiraceae</taxon>
        <taxon>Ruminococcus</taxon>
    </lineage>
</organism>
<gene>
    <name evidence="1" type="ORF">E5Z56_07845</name>
</gene>
<dbReference type="AlphaFoldDB" id="A0A4P8XVY0"/>
<evidence type="ECO:0000313" key="2">
    <source>
        <dbReference type="Proteomes" id="UP000301475"/>
    </source>
</evidence>
<dbReference type="InterPro" id="IPR045722">
    <property type="entry name" value="DUF6076"/>
</dbReference>
<dbReference type="OrthoDB" id="1816313at2"/>
<keyword evidence="2" id="KW-1185">Reference proteome</keyword>
<sequence>MEKISFFSADFRDGRIRIGNKTYPAGTFATHLLNQYYNDDTAARLAVYKQYSWHLYDTISVGYLDNNDVLRSGWEIQQILKTLPKLQPFTKLDVEAERIRISELFTEDNASFIREYFNAKAQILAMGINESALDLLPIEIDKVQQKTADNLLNDMITTLTFYDRISNDMREAFEGLTEFCDRLDEAERFDEAHLLPIALDIFGNEKLDVTSEYVAMRKTAKSKTMVTARRMFFDNYYSFVLTDFFEGLRYGHYPRRCPICKRYFLMTSARRQVYCNGNAPYTLKGKPITCRKYAARMKEKELSEGNPINPIYKSRCSAIRVEQKRSTITAEFAAMALKIAKEYWQKAKYDDSYANGQFKIDMKRENLYKETDRRIKQK</sequence>
<dbReference type="Proteomes" id="UP000301475">
    <property type="component" value="Chromosome"/>
</dbReference>
<evidence type="ECO:0000313" key="1">
    <source>
        <dbReference type="EMBL" id="QCT07276.1"/>
    </source>
</evidence>
<proteinExistence type="predicted"/>
<dbReference type="RefSeq" id="WP_138157316.1">
    <property type="nucleotide sequence ID" value="NZ_CP039381.1"/>
</dbReference>
<accession>A0A4P8XVY0</accession>
<dbReference type="EMBL" id="CP039381">
    <property type="protein sequence ID" value="QCT07276.1"/>
    <property type="molecule type" value="Genomic_DNA"/>
</dbReference>
<protein>
    <submittedName>
        <fullName evidence="1">Uncharacterized protein</fullName>
    </submittedName>
</protein>
<name>A0A4P8XVY0_9FIRM</name>
<dbReference type="KEGG" id="ruj:E5Z56_07845"/>